<dbReference type="Gene3D" id="3.40.50.970">
    <property type="match status" value="1"/>
</dbReference>
<dbReference type="InterPro" id="IPR033248">
    <property type="entry name" value="Transketolase_C"/>
</dbReference>
<dbReference type="InterPro" id="IPR005475">
    <property type="entry name" value="Transketolase-like_Pyr-bd"/>
</dbReference>
<proteinExistence type="predicted"/>
<dbReference type="PANTHER" id="PTHR43825">
    <property type="entry name" value="PYRUVATE DEHYDROGENASE E1 COMPONENT"/>
    <property type="match status" value="1"/>
</dbReference>
<dbReference type="SUPFAM" id="SSF52518">
    <property type="entry name" value="Thiamin diphosphate-binding fold (THDP-binding)"/>
    <property type="match status" value="1"/>
</dbReference>
<dbReference type="CDD" id="cd07033">
    <property type="entry name" value="TPP_PYR_DXS_TK_like"/>
    <property type="match status" value="1"/>
</dbReference>
<dbReference type="EMBL" id="JBHLUU010000104">
    <property type="protein sequence ID" value="MFC0476473.1"/>
    <property type="molecule type" value="Genomic_DNA"/>
</dbReference>
<dbReference type="Pfam" id="PF02780">
    <property type="entry name" value="Transketolase_C"/>
    <property type="match status" value="1"/>
</dbReference>
<gene>
    <name evidence="2" type="ORF">ACFFHF_14770</name>
</gene>
<keyword evidence="3" id="KW-1185">Reference proteome</keyword>
<dbReference type="PANTHER" id="PTHR43825:SF1">
    <property type="entry name" value="TRANSKETOLASE-LIKE PYRIMIDINE-BINDING DOMAIN-CONTAINING PROTEIN"/>
    <property type="match status" value="1"/>
</dbReference>
<protein>
    <submittedName>
        <fullName evidence="2">Transketolase family protein</fullName>
    </submittedName>
</protein>
<dbReference type="RefSeq" id="WP_377058481.1">
    <property type="nucleotide sequence ID" value="NZ_JBHLUU010000104.1"/>
</dbReference>
<accession>A0ABV6KX63</accession>
<dbReference type="Proteomes" id="UP001589738">
    <property type="component" value="Unassembled WGS sequence"/>
</dbReference>
<organism evidence="2 3">
    <name type="scientific">Robertmurraya beringensis</name>
    <dbReference type="NCBI Taxonomy" id="641660"/>
    <lineage>
        <taxon>Bacteria</taxon>
        <taxon>Bacillati</taxon>
        <taxon>Bacillota</taxon>
        <taxon>Bacilli</taxon>
        <taxon>Bacillales</taxon>
        <taxon>Bacillaceae</taxon>
        <taxon>Robertmurraya</taxon>
    </lineage>
</organism>
<dbReference type="InterPro" id="IPR009014">
    <property type="entry name" value="Transketo_C/PFOR_II"/>
</dbReference>
<dbReference type="Pfam" id="PF02779">
    <property type="entry name" value="Transket_pyr"/>
    <property type="match status" value="1"/>
</dbReference>
<comment type="caution">
    <text evidence="2">The sequence shown here is derived from an EMBL/GenBank/DDBJ whole genome shotgun (WGS) entry which is preliminary data.</text>
</comment>
<sequence>MIHTSTYKLENMEMRQMYANTLLELAKANPNVVALEADLMSAISTNKIIKEIPDQLINCGIMEANMIGVASGLSLTGKIPFVHTFGQFATRRAFDQLFISGAYAKTNIKILGSDAGVSAEHNGGTHMAFEDLGLVRLIPNAKVYEVSDSTMLGYLLRKIEKEYGIHYIRTIRKNSVKLYDEREVFETGKGKVLREGGDVTIIASGIMVAESLKAADLLKEQGVEATVIDMFSIKPIDKELIVKYATKTKAVVTAENHNVIGGLGSAVAEVLSEHCPTRMRRIGVKEQFGQVGKMDYLMEFYKLTATDIAEEARELSLDK</sequence>
<evidence type="ECO:0000259" key="1">
    <source>
        <dbReference type="SMART" id="SM00861"/>
    </source>
</evidence>
<reference evidence="2 3" key="1">
    <citation type="submission" date="2024-09" db="EMBL/GenBank/DDBJ databases">
        <authorList>
            <person name="Sun Q."/>
            <person name="Mori K."/>
        </authorList>
    </citation>
    <scope>NUCLEOTIDE SEQUENCE [LARGE SCALE GENOMIC DNA]</scope>
    <source>
        <strain evidence="2 3">CGMCC 1.9126</strain>
    </source>
</reference>
<dbReference type="SMART" id="SM00861">
    <property type="entry name" value="Transket_pyr"/>
    <property type="match status" value="1"/>
</dbReference>
<dbReference type="InterPro" id="IPR051157">
    <property type="entry name" value="PDH/Transketolase"/>
</dbReference>
<name>A0ABV6KX63_9BACI</name>
<dbReference type="InterPro" id="IPR029061">
    <property type="entry name" value="THDP-binding"/>
</dbReference>
<feature type="domain" description="Transketolase-like pyrimidine-binding" evidence="1">
    <location>
        <begin position="12"/>
        <end position="178"/>
    </location>
</feature>
<evidence type="ECO:0000313" key="2">
    <source>
        <dbReference type="EMBL" id="MFC0476473.1"/>
    </source>
</evidence>
<evidence type="ECO:0000313" key="3">
    <source>
        <dbReference type="Proteomes" id="UP001589738"/>
    </source>
</evidence>
<dbReference type="Gene3D" id="3.40.50.920">
    <property type="match status" value="1"/>
</dbReference>
<dbReference type="SUPFAM" id="SSF52922">
    <property type="entry name" value="TK C-terminal domain-like"/>
    <property type="match status" value="1"/>
</dbReference>